<dbReference type="AlphaFoldDB" id="A0A3N0XSL8"/>
<gene>
    <name evidence="1" type="ORF">DPX16_1549</name>
</gene>
<reference evidence="1 2" key="1">
    <citation type="submission" date="2018-10" db="EMBL/GenBank/DDBJ databases">
        <title>Genome assembly for a Yunnan-Guizhou Plateau 3E fish, Anabarilius grahami (Regan), and its evolutionary and genetic applications.</title>
        <authorList>
            <person name="Jiang W."/>
        </authorList>
    </citation>
    <scope>NUCLEOTIDE SEQUENCE [LARGE SCALE GENOMIC DNA]</scope>
    <source>
        <strain evidence="1">AG-KIZ</strain>
        <tissue evidence="1">Muscle</tissue>
    </source>
</reference>
<dbReference type="Proteomes" id="UP000281406">
    <property type="component" value="Unassembled WGS sequence"/>
</dbReference>
<proteinExistence type="predicted"/>
<name>A0A3N0XSL8_ANAGA</name>
<sequence length="269" mass="30135">MSKQTFKSTDERGADFNFDLADTFLRESDGKEVDKDVPVEFPIVMGKEELETSQEIPPKESSITRDQLILEQSKDSSLSSLFEEVSTEQESQITLISIPKTNREKSAIGLSINHLSDVTCGISHSSQGKSQVLFRNYRQEHTKPTVGRLAFFVRRPTKFSQCVPHRRLKLILVGFFRPIRNVESASELVGPSGHLIIPDWLFSYCHLLVRKGISSHAGPELTCYLAVGCLALVWCVRPTLDTGAADVSQPCCLLSSPLVRQRRLGVFWP</sequence>
<accession>A0A3N0XSL8</accession>
<keyword evidence="2" id="KW-1185">Reference proteome</keyword>
<organism evidence="1 2">
    <name type="scientific">Anabarilius grahami</name>
    <name type="common">Kanglang fish</name>
    <name type="synonym">Barilius grahami</name>
    <dbReference type="NCBI Taxonomy" id="495550"/>
    <lineage>
        <taxon>Eukaryota</taxon>
        <taxon>Metazoa</taxon>
        <taxon>Chordata</taxon>
        <taxon>Craniata</taxon>
        <taxon>Vertebrata</taxon>
        <taxon>Euteleostomi</taxon>
        <taxon>Actinopterygii</taxon>
        <taxon>Neopterygii</taxon>
        <taxon>Teleostei</taxon>
        <taxon>Ostariophysi</taxon>
        <taxon>Cypriniformes</taxon>
        <taxon>Xenocyprididae</taxon>
        <taxon>Xenocypridinae</taxon>
        <taxon>Xenocypridinae incertae sedis</taxon>
        <taxon>Anabarilius</taxon>
    </lineage>
</organism>
<protein>
    <submittedName>
        <fullName evidence="1">Uncharacterized protein</fullName>
    </submittedName>
</protein>
<dbReference type="OrthoDB" id="7326421at2759"/>
<comment type="caution">
    <text evidence="1">The sequence shown here is derived from an EMBL/GenBank/DDBJ whole genome shotgun (WGS) entry which is preliminary data.</text>
</comment>
<evidence type="ECO:0000313" key="1">
    <source>
        <dbReference type="EMBL" id="ROJ30570.1"/>
    </source>
</evidence>
<evidence type="ECO:0000313" key="2">
    <source>
        <dbReference type="Proteomes" id="UP000281406"/>
    </source>
</evidence>
<dbReference type="EMBL" id="RJVU01061863">
    <property type="protein sequence ID" value="ROJ30570.1"/>
    <property type="molecule type" value="Genomic_DNA"/>
</dbReference>